<keyword evidence="3" id="KW-1185">Reference proteome</keyword>
<dbReference type="EMBL" id="CP054139">
    <property type="protein sequence ID" value="QKJ30411.1"/>
    <property type="molecule type" value="Genomic_DNA"/>
</dbReference>
<dbReference type="Proteomes" id="UP000505355">
    <property type="component" value="Chromosome"/>
</dbReference>
<sequence length="312" mass="35786">MNKFIQLYPCFLLLVSMLFIGACSQPAPKQAVKQKPQASFKKVWGVEYTEVRRYFNTGYSFNEKGYELDPNWRFSFPSDDSVRIYNPKRKMFVIAPVTFDHDSVFNIAWAYMRLKMLTRDSLIFQVLHVSGKVIDNEGSSVYLTAYSNDYIKNVLHKNPLDMQVFTRKDTLFIKRKVAEATADHHKAFAARKMAELKSISPMVKVEQVINDDRADTDNDGPPIDYLSPEYNITISKAYDDFSYYFTIYVDERGGMEFGKSMVPLEPEFAQSYPRIMKGLVAGYLKAYLKVKPGTTLGIPHTSEVIVNVKGTK</sequence>
<dbReference type="KEGG" id="mmab:HQ865_11805"/>
<dbReference type="RefSeq" id="WP_173415086.1">
    <property type="nucleotide sequence ID" value="NZ_CP054139.1"/>
</dbReference>
<keyword evidence="1" id="KW-0732">Signal</keyword>
<protein>
    <submittedName>
        <fullName evidence="2">Uncharacterized protein</fullName>
    </submittedName>
</protein>
<feature type="signal peptide" evidence="1">
    <location>
        <begin position="1"/>
        <end position="21"/>
    </location>
</feature>
<accession>A0A7D4Q814</accession>
<organism evidence="2 3">
    <name type="scientific">Mucilaginibacter mali</name>
    <dbReference type="NCBI Taxonomy" id="2740462"/>
    <lineage>
        <taxon>Bacteria</taxon>
        <taxon>Pseudomonadati</taxon>
        <taxon>Bacteroidota</taxon>
        <taxon>Sphingobacteriia</taxon>
        <taxon>Sphingobacteriales</taxon>
        <taxon>Sphingobacteriaceae</taxon>
        <taxon>Mucilaginibacter</taxon>
    </lineage>
</organism>
<gene>
    <name evidence="2" type="ORF">HQ865_11805</name>
</gene>
<evidence type="ECO:0000256" key="1">
    <source>
        <dbReference type="SAM" id="SignalP"/>
    </source>
</evidence>
<proteinExistence type="predicted"/>
<evidence type="ECO:0000313" key="2">
    <source>
        <dbReference type="EMBL" id="QKJ30411.1"/>
    </source>
</evidence>
<dbReference type="PROSITE" id="PS51257">
    <property type="entry name" value="PROKAR_LIPOPROTEIN"/>
    <property type="match status" value="1"/>
</dbReference>
<reference evidence="2 3" key="1">
    <citation type="submission" date="2020-05" db="EMBL/GenBank/DDBJ databases">
        <title>Mucilaginibacter mali sp. nov.</title>
        <authorList>
            <person name="Kim H.S."/>
            <person name="Lee K.C."/>
            <person name="Suh M.K."/>
            <person name="Kim J.-S."/>
            <person name="Han K.-I."/>
            <person name="Eom M.K."/>
            <person name="Shin Y.K."/>
            <person name="Lee J.-S."/>
        </authorList>
    </citation>
    <scope>NUCLEOTIDE SEQUENCE [LARGE SCALE GENOMIC DNA]</scope>
    <source>
        <strain evidence="2 3">G2-14</strain>
    </source>
</reference>
<name>A0A7D4Q814_9SPHI</name>
<dbReference type="AlphaFoldDB" id="A0A7D4Q814"/>
<feature type="chain" id="PRO_5028921516" evidence="1">
    <location>
        <begin position="22"/>
        <end position="312"/>
    </location>
</feature>
<evidence type="ECO:0000313" key="3">
    <source>
        <dbReference type="Proteomes" id="UP000505355"/>
    </source>
</evidence>